<dbReference type="Proteomes" id="UP000515211">
    <property type="component" value="Chromosome 9"/>
</dbReference>
<dbReference type="PANTHER" id="PTHR31973:SF195">
    <property type="entry name" value="MUDR FAMILY TRANSPOSASE"/>
    <property type="match status" value="1"/>
</dbReference>
<feature type="domain" description="MULE transposase" evidence="2">
    <location>
        <begin position="193"/>
        <end position="261"/>
    </location>
</feature>
<reference evidence="4" key="2">
    <citation type="submission" date="2025-08" db="UniProtKB">
        <authorList>
            <consortium name="RefSeq"/>
        </authorList>
    </citation>
    <scope>IDENTIFICATION</scope>
    <source>
        <tissue evidence="4">Whole plant</tissue>
    </source>
</reference>
<organism evidence="3 4">
    <name type="scientific">Arachis duranensis</name>
    <name type="common">Wild peanut</name>
    <dbReference type="NCBI Taxonomy" id="130453"/>
    <lineage>
        <taxon>Eukaryota</taxon>
        <taxon>Viridiplantae</taxon>
        <taxon>Streptophyta</taxon>
        <taxon>Embryophyta</taxon>
        <taxon>Tracheophyta</taxon>
        <taxon>Spermatophyta</taxon>
        <taxon>Magnoliopsida</taxon>
        <taxon>eudicotyledons</taxon>
        <taxon>Gunneridae</taxon>
        <taxon>Pentapetalae</taxon>
        <taxon>rosids</taxon>
        <taxon>fabids</taxon>
        <taxon>Fabales</taxon>
        <taxon>Fabaceae</taxon>
        <taxon>Papilionoideae</taxon>
        <taxon>50 kb inversion clade</taxon>
        <taxon>dalbergioids sensu lato</taxon>
        <taxon>Dalbergieae</taxon>
        <taxon>Pterocarpus clade</taxon>
        <taxon>Arachis</taxon>
    </lineage>
</organism>
<dbReference type="Pfam" id="PF10551">
    <property type="entry name" value="MULE"/>
    <property type="match status" value="1"/>
</dbReference>
<feature type="transmembrane region" description="Helical" evidence="1">
    <location>
        <begin position="269"/>
        <end position="289"/>
    </location>
</feature>
<gene>
    <name evidence="4" type="primary">LOC107467213</name>
</gene>
<dbReference type="GeneID" id="107467213"/>
<dbReference type="PANTHER" id="PTHR31973">
    <property type="entry name" value="POLYPROTEIN, PUTATIVE-RELATED"/>
    <property type="match status" value="1"/>
</dbReference>
<keyword evidence="3" id="KW-1185">Reference proteome</keyword>
<keyword evidence="1" id="KW-0472">Membrane</keyword>
<keyword evidence="1" id="KW-1133">Transmembrane helix</keyword>
<evidence type="ECO:0000313" key="3">
    <source>
        <dbReference type="Proteomes" id="UP000515211"/>
    </source>
</evidence>
<evidence type="ECO:0000259" key="2">
    <source>
        <dbReference type="Pfam" id="PF10551"/>
    </source>
</evidence>
<sequence length="295" mass="33897">MRLLDLEAMHAQKFPQYVNAVELSVMTDGEFTAGMKFSSREAVIKAMKDYTIRRCVDYRVYESEPMTFYAKCTQKYCCEIRRYNSSHTCTRATISQDHSKLDSNTIAEAIKPLVEVDPSIKVKSVIAKVQTKFNYTISYRKIWLAKQKAVESIFGGWKVSYEALPIWFEAMCHKESSAVVHFETMPAHCKPIVQVDRTHLYGKYKGCLLVAVSQDGNNNIVPIALAIVEGETSDTWHFFLNNLRQYVVTRDGVGLISDRHECETRYQRLREWVVVAIAMAMVVKLVVLVDYPDYE</sequence>
<dbReference type="RefSeq" id="XP_015941738.1">
    <property type="nucleotide sequence ID" value="XM_016086252.1"/>
</dbReference>
<proteinExistence type="predicted"/>
<dbReference type="KEGG" id="adu:107467213"/>
<evidence type="ECO:0000256" key="1">
    <source>
        <dbReference type="SAM" id="Phobius"/>
    </source>
</evidence>
<name>A0A6P4BKW8_ARADU</name>
<evidence type="ECO:0000313" key="4">
    <source>
        <dbReference type="RefSeq" id="XP_015941738.1"/>
    </source>
</evidence>
<accession>A0A6P4BKW8</accession>
<keyword evidence="1" id="KW-0812">Transmembrane</keyword>
<dbReference type="InterPro" id="IPR018289">
    <property type="entry name" value="MULE_transposase_dom"/>
</dbReference>
<dbReference type="AlphaFoldDB" id="A0A6P4BKW8"/>
<protein>
    <submittedName>
        <fullName evidence="4">Uncharacterized protein LOC107467213</fullName>
    </submittedName>
</protein>
<reference evidence="3" key="1">
    <citation type="journal article" date="2016" name="Nat. Genet.">
        <title>The genome sequences of Arachis duranensis and Arachis ipaensis, the diploid ancestors of cultivated peanut.</title>
        <authorList>
            <person name="Bertioli D.J."/>
            <person name="Cannon S.B."/>
            <person name="Froenicke L."/>
            <person name="Huang G."/>
            <person name="Farmer A.D."/>
            <person name="Cannon E.K."/>
            <person name="Liu X."/>
            <person name="Gao D."/>
            <person name="Clevenger J."/>
            <person name="Dash S."/>
            <person name="Ren L."/>
            <person name="Moretzsohn M.C."/>
            <person name="Shirasawa K."/>
            <person name="Huang W."/>
            <person name="Vidigal B."/>
            <person name="Abernathy B."/>
            <person name="Chu Y."/>
            <person name="Niederhuth C.E."/>
            <person name="Umale P."/>
            <person name="Araujo A.C."/>
            <person name="Kozik A."/>
            <person name="Kim K.D."/>
            <person name="Burow M.D."/>
            <person name="Varshney R.K."/>
            <person name="Wang X."/>
            <person name="Zhang X."/>
            <person name="Barkley N."/>
            <person name="Guimaraes P.M."/>
            <person name="Isobe S."/>
            <person name="Guo B."/>
            <person name="Liao B."/>
            <person name="Stalker H.T."/>
            <person name="Schmitz R.J."/>
            <person name="Scheffler B.E."/>
            <person name="Leal-Bertioli S.C."/>
            <person name="Xun X."/>
            <person name="Jackson S.A."/>
            <person name="Michelmore R."/>
            <person name="Ozias-Akins P."/>
        </authorList>
    </citation>
    <scope>NUCLEOTIDE SEQUENCE [LARGE SCALE GENOMIC DNA]</scope>
    <source>
        <strain evidence="3">cv. V14167</strain>
    </source>
</reference>